<protein>
    <submittedName>
        <fullName evidence="2">Uncharacterized protein</fullName>
    </submittedName>
</protein>
<feature type="transmembrane region" description="Helical" evidence="1">
    <location>
        <begin position="50"/>
        <end position="71"/>
    </location>
</feature>
<keyword evidence="1" id="KW-0812">Transmembrane</keyword>
<dbReference type="Proteomes" id="UP000230233">
    <property type="component" value="Chromosome V"/>
</dbReference>
<evidence type="ECO:0000313" key="3">
    <source>
        <dbReference type="Proteomes" id="UP000230233"/>
    </source>
</evidence>
<sequence length="258" mass="29903">MNPRSWLLVHCLLDVFFTIFTFCLGLNWNLGEIFKPLSHPSNYTFTSSSLDFLALCALRQLTILTSLYFIFHGKSKWLNVHIFSGITVIGHIFSVVKLLFLDDSGYLKTYPLSYWNTVSASFWSFALWFSMQYVMAAAAEEEGYQRMEDMENGNSNDNQKELSYFQHVWLIIKLSSTHWKVFVPACIFQFIYCILYNFEPLLTTHLFLAVYQKESYTELLKAAGWLSLIMFIVLVLGWRESLCHSVCLITVLVYAGCV</sequence>
<keyword evidence="1" id="KW-0472">Membrane</keyword>
<accession>A0A2G5T8P6</accession>
<keyword evidence="1" id="KW-1133">Transmembrane helix</keyword>
<keyword evidence="3" id="KW-1185">Reference proteome</keyword>
<dbReference type="AlphaFoldDB" id="A0A2G5T8P6"/>
<feature type="transmembrane region" description="Helical" evidence="1">
    <location>
        <begin position="7"/>
        <end position="30"/>
    </location>
</feature>
<feature type="transmembrane region" description="Helical" evidence="1">
    <location>
        <begin position="78"/>
        <end position="100"/>
    </location>
</feature>
<dbReference type="EMBL" id="PDUG01000005">
    <property type="protein sequence ID" value="PIC23598.1"/>
    <property type="molecule type" value="Genomic_DNA"/>
</dbReference>
<gene>
    <name evidence="2" type="primary">Cnig_chr_V.g17247</name>
    <name evidence="2" type="ORF">B9Z55_017247</name>
</gene>
<comment type="caution">
    <text evidence="2">The sequence shown here is derived from an EMBL/GenBank/DDBJ whole genome shotgun (WGS) entry which is preliminary data.</text>
</comment>
<feature type="transmembrane region" description="Helical" evidence="1">
    <location>
        <begin position="120"/>
        <end position="139"/>
    </location>
</feature>
<feature type="transmembrane region" description="Helical" evidence="1">
    <location>
        <begin position="219"/>
        <end position="238"/>
    </location>
</feature>
<reference evidence="3" key="1">
    <citation type="submission" date="2017-10" db="EMBL/GenBank/DDBJ databases">
        <title>Rapid genome shrinkage in a self-fertile nematode reveals novel sperm competition proteins.</title>
        <authorList>
            <person name="Yin D."/>
            <person name="Schwarz E.M."/>
            <person name="Thomas C.G."/>
            <person name="Felde R.L."/>
            <person name="Korf I.F."/>
            <person name="Cutter A.D."/>
            <person name="Schartner C.M."/>
            <person name="Ralston E.J."/>
            <person name="Meyer B.J."/>
            <person name="Haag E.S."/>
        </authorList>
    </citation>
    <scope>NUCLEOTIDE SEQUENCE [LARGE SCALE GENOMIC DNA]</scope>
    <source>
        <strain evidence="3">JU1422</strain>
    </source>
</reference>
<evidence type="ECO:0000256" key="1">
    <source>
        <dbReference type="SAM" id="Phobius"/>
    </source>
</evidence>
<organism evidence="2 3">
    <name type="scientific">Caenorhabditis nigoni</name>
    <dbReference type="NCBI Taxonomy" id="1611254"/>
    <lineage>
        <taxon>Eukaryota</taxon>
        <taxon>Metazoa</taxon>
        <taxon>Ecdysozoa</taxon>
        <taxon>Nematoda</taxon>
        <taxon>Chromadorea</taxon>
        <taxon>Rhabditida</taxon>
        <taxon>Rhabditina</taxon>
        <taxon>Rhabditomorpha</taxon>
        <taxon>Rhabditoidea</taxon>
        <taxon>Rhabditidae</taxon>
        <taxon>Peloderinae</taxon>
        <taxon>Caenorhabditis</taxon>
    </lineage>
</organism>
<evidence type="ECO:0000313" key="2">
    <source>
        <dbReference type="EMBL" id="PIC23598.1"/>
    </source>
</evidence>
<name>A0A2G5T8P6_9PELO</name>
<dbReference type="STRING" id="1611254.A0A2G5T8P6"/>
<proteinExistence type="predicted"/>
<feature type="transmembrane region" description="Helical" evidence="1">
    <location>
        <begin position="181"/>
        <end position="199"/>
    </location>
</feature>